<dbReference type="PANTHER" id="PTHR40627">
    <property type="entry name" value="INDOLE PRENYLTRANSFERASE TDIB-RELATED"/>
    <property type="match status" value="1"/>
</dbReference>
<feature type="binding site" evidence="3">
    <location>
        <position position="109"/>
    </location>
    <ligand>
        <name>L-tryptophan</name>
        <dbReference type="ChEBI" id="CHEBI:57912"/>
    </ligand>
</feature>
<dbReference type="GO" id="GO:0016765">
    <property type="term" value="F:transferase activity, transferring alkyl or aryl (other than methyl) groups"/>
    <property type="evidence" value="ECO:0007669"/>
    <property type="project" value="InterPro"/>
</dbReference>
<dbReference type="GO" id="GO:0009820">
    <property type="term" value="P:alkaloid metabolic process"/>
    <property type="evidence" value="ECO:0007669"/>
    <property type="project" value="InterPro"/>
</dbReference>
<dbReference type="VEuPathDB" id="FungiDB:MMYC01_202398"/>
<feature type="binding site" evidence="3">
    <location>
        <position position="212"/>
    </location>
    <ligand>
        <name>dimethylallyl diphosphate</name>
        <dbReference type="ChEBI" id="CHEBI:57623"/>
    </ligand>
</feature>
<dbReference type="OrthoDB" id="4573012at2759"/>
<dbReference type="InterPro" id="IPR033964">
    <property type="entry name" value="ABBA"/>
</dbReference>
<protein>
    <submittedName>
        <fullName evidence="5">7-dimethylallyltryptophan synthase</fullName>
    </submittedName>
</protein>
<dbReference type="SFLD" id="SFLDS00036">
    <property type="entry name" value="Aromatic_Prenyltransferase"/>
    <property type="match status" value="1"/>
</dbReference>
<feature type="binding site" evidence="3">
    <location>
        <position position="214"/>
    </location>
    <ligand>
        <name>dimethylallyl diphosphate</name>
        <dbReference type="ChEBI" id="CHEBI:57623"/>
    </ligand>
</feature>
<evidence type="ECO:0000313" key="6">
    <source>
        <dbReference type="Proteomes" id="UP000078237"/>
    </source>
</evidence>
<dbReference type="EMBL" id="LCTW02000312">
    <property type="protein sequence ID" value="KXX74882.1"/>
    <property type="molecule type" value="Genomic_DNA"/>
</dbReference>
<reference evidence="6" key="1">
    <citation type="submission" date="2015-06" db="EMBL/GenBank/DDBJ databases">
        <authorList>
            <person name="van de Sande W.W.J."/>
        </authorList>
    </citation>
    <scope>NUCLEOTIDE SEQUENCE [LARGE SCALE GENOMIC DNA]</scope>
    <source>
        <strain evidence="6">mm55</strain>
    </source>
</reference>
<gene>
    <name evidence="5" type="ORF">MMYC01_202398</name>
    <name evidence="4" type="ORF">MMYC01_209045</name>
</gene>
<dbReference type="Pfam" id="PF11991">
    <property type="entry name" value="Trp_DMAT"/>
    <property type="match status" value="1"/>
</dbReference>
<name>A0A175W9J0_9PEZI</name>
<feature type="binding site" evidence="3">
    <location>
        <position position="285"/>
    </location>
    <ligand>
        <name>dimethylallyl diphosphate</name>
        <dbReference type="ChEBI" id="CHEBI:57623"/>
    </ligand>
</feature>
<dbReference type="PIRSF" id="PIRSF000509">
    <property type="entry name" value="Trp_DMAT"/>
    <property type="match status" value="1"/>
</dbReference>
<keyword evidence="6" id="KW-1185">Reference proteome</keyword>
<feature type="binding site" evidence="3">
    <location>
        <position position="287"/>
    </location>
    <ligand>
        <name>dimethylallyl diphosphate</name>
        <dbReference type="ChEBI" id="CHEBI:57623"/>
    </ligand>
</feature>
<evidence type="ECO:0000256" key="2">
    <source>
        <dbReference type="ARBA" id="ARBA00022679"/>
    </source>
</evidence>
<organism evidence="5 6">
    <name type="scientific">Madurella mycetomatis</name>
    <dbReference type="NCBI Taxonomy" id="100816"/>
    <lineage>
        <taxon>Eukaryota</taxon>
        <taxon>Fungi</taxon>
        <taxon>Dikarya</taxon>
        <taxon>Ascomycota</taxon>
        <taxon>Pezizomycotina</taxon>
        <taxon>Sordariomycetes</taxon>
        <taxon>Sordariomycetidae</taxon>
        <taxon>Sordariales</taxon>
        <taxon>Sordariales incertae sedis</taxon>
        <taxon>Madurella</taxon>
    </lineage>
</organism>
<feature type="binding site" evidence="3">
    <location>
        <position position="283"/>
    </location>
    <ligand>
        <name>dimethylallyl diphosphate</name>
        <dbReference type="ChEBI" id="CHEBI:57623"/>
    </ligand>
</feature>
<evidence type="ECO:0000313" key="5">
    <source>
        <dbReference type="EMBL" id="KXX79960.1"/>
    </source>
</evidence>
<comment type="similarity">
    <text evidence="1">Belongs to the tryptophan dimethylallyltransferase family.</text>
</comment>
<dbReference type="CDD" id="cd13929">
    <property type="entry name" value="PT-DMATS_CymD"/>
    <property type="match status" value="1"/>
</dbReference>
<dbReference type="VEuPathDB" id="FungiDB:MMYC01_209045"/>
<dbReference type="EMBL" id="LCTW02000072">
    <property type="protein sequence ID" value="KXX79960.1"/>
    <property type="molecule type" value="Genomic_DNA"/>
</dbReference>
<reference evidence="5" key="2">
    <citation type="submission" date="2015-06" db="EMBL/GenBank/DDBJ databases">
        <authorList>
            <person name="Hoefler B.C."/>
            <person name="Straight P.D."/>
        </authorList>
    </citation>
    <scope>NUCLEOTIDE SEQUENCE [LARGE SCALE GENOMIC DNA]</scope>
    <source>
        <strain evidence="5">Mm55</strain>
    </source>
</reference>
<dbReference type="SFLD" id="SFLDG01162">
    <property type="entry name" value="I"/>
    <property type="match status" value="1"/>
</dbReference>
<feature type="binding site" evidence="3">
    <location>
        <position position="124"/>
    </location>
    <ligand>
        <name>dimethylallyl diphosphate</name>
        <dbReference type="ChEBI" id="CHEBI:57623"/>
    </ligand>
</feature>
<sequence>MSVIGTSTGDVVVTPAALEPIIQPTHNIPLSLARPQYQGPQDPDHEFWWQATGTSLQSLLESCRYDAANQAAHLAWYRRFIIPALGPRPRPGVEPAFKPCPTADGSACELSINWAERRQQRIVRFTIEATDAAAGTPADPFNQEATLRLLRGMASDMPGSIDLERFEHFVRGFFLLDADAARAVLPRLPAGAPRSQAWVAFDLLPSGRVMAKVYFMPLLKCIQVGTPANRLVRDVIASARDGHGGFSAPLDIFERYTQSFANKRNGPKVEMIAIDCVDSPASRIKMYLRTSVTTLAGARDAYTLGGRLDGEAVEAGLEAMGQLWRILFRLDTHGDIDDVEVLPAGSYCGFAVEMKPGRARPEVKMHIPVRKIEGTDAQLIESLSSWFRCQGDGEFASSYRGYLEKAFPRHDLNGMNGTHTFVSFAYTAETGVYMTMYYSTKIFGSRVQDIWKGYDDLWATERTY</sequence>
<proteinExistence type="inferred from homology"/>
<dbReference type="Proteomes" id="UP000078237">
    <property type="component" value="Unassembled WGS sequence"/>
</dbReference>
<reference evidence="5 6" key="3">
    <citation type="submission" date="2016-01" db="EMBL/GenBank/DDBJ databases">
        <title>Madurella mycetomatis genome sequencing.</title>
        <authorList>
            <person name="Van De Sande W."/>
        </authorList>
    </citation>
    <scope>NUCLEOTIDE SEQUENCE [LARGE SCALE GENOMIC DNA]</scope>
    <source>
        <strain evidence="6">mm55</strain>
        <strain evidence="5">Mm55</strain>
    </source>
</reference>
<dbReference type="NCBIfam" id="TIGR03429">
    <property type="entry name" value="arom_pren_DMATS"/>
    <property type="match status" value="1"/>
</dbReference>
<dbReference type="AlphaFoldDB" id="A0A175W9J0"/>
<dbReference type="PANTHER" id="PTHR40627:SF4">
    <property type="entry name" value="PRENYLTRANSFERASE ASQH1-RELATED"/>
    <property type="match status" value="1"/>
</dbReference>
<comment type="caution">
    <text evidence="5">The sequence shown here is derived from an EMBL/GenBank/DDBJ whole genome shotgun (WGS) entry which is preliminary data.</text>
</comment>
<evidence type="ECO:0000313" key="4">
    <source>
        <dbReference type="EMBL" id="KXX74882.1"/>
    </source>
</evidence>
<keyword evidence="2" id="KW-0808">Transferase</keyword>
<dbReference type="InterPro" id="IPR017795">
    <property type="entry name" value="ABBA_NscD-like"/>
</dbReference>
<evidence type="ECO:0000256" key="1">
    <source>
        <dbReference type="ARBA" id="ARBA00010209"/>
    </source>
</evidence>
<evidence type="ECO:0000256" key="3">
    <source>
        <dbReference type="PIRSR" id="PIRSR000509-1"/>
    </source>
</evidence>
<dbReference type="InterPro" id="IPR012148">
    <property type="entry name" value="ABBA_DMATS-like"/>
</dbReference>
<accession>A0A175W9J0</accession>